<accession>A0ABW9RTT0</accession>
<dbReference type="RefSeq" id="WP_155174465.1">
    <property type="nucleotide sequence ID" value="NZ_BAAAFL010000027.1"/>
</dbReference>
<keyword evidence="3" id="KW-1185">Reference proteome</keyword>
<feature type="transmembrane region" description="Helical" evidence="1">
    <location>
        <begin position="12"/>
        <end position="33"/>
    </location>
</feature>
<reference evidence="2 3" key="1">
    <citation type="submission" date="2019-02" db="EMBL/GenBank/DDBJ databases">
        <authorList>
            <person name="Goldberg S.R."/>
            <person name="Haltli B.A."/>
            <person name="Correa H."/>
            <person name="Russell K.G."/>
        </authorList>
    </citation>
    <scope>NUCLEOTIDE SEQUENCE [LARGE SCALE GENOMIC DNA]</scope>
    <source>
        <strain evidence="2 3">JCM 16186</strain>
    </source>
</reference>
<protein>
    <recommendedName>
        <fullName evidence="4">PH domain-containing protein</fullName>
    </recommendedName>
</protein>
<keyword evidence="1" id="KW-1133">Transmembrane helix</keyword>
<dbReference type="Proteomes" id="UP000798808">
    <property type="component" value="Unassembled WGS sequence"/>
</dbReference>
<proteinExistence type="predicted"/>
<comment type="caution">
    <text evidence="2">The sequence shown here is derived from an EMBL/GenBank/DDBJ whole genome shotgun (WGS) entry which is preliminary data.</text>
</comment>
<dbReference type="EMBL" id="SMLW01000629">
    <property type="protein sequence ID" value="MTI27466.1"/>
    <property type="molecule type" value="Genomic_DNA"/>
</dbReference>
<evidence type="ECO:0000313" key="3">
    <source>
        <dbReference type="Proteomes" id="UP000798808"/>
    </source>
</evidence>
<keyword evidence="1" id="KW-0812">Transmembrane</keyword>
<sequence length="153" mass="18118">MTLQLKQPRFNWKLWVIVLPAATIWYYSMWTSYFKKDIAYTWVAILIYLVVFALFFQKIIKMEGRAQADIHNGLLVIEFSLLGLSVRDTYEIDQITKLRVTDRGNRRFELGFNYGIEEDYIILGRGHSEKHAETLYETLKLRLTDSDNNNENL</sequence>
<feature type="transmembrane region" description="Helical" evidence="1">
    <location>
        <begin position="39"/>
        <end position="56"/>
    </location>
</feature>
<name>A0ABW9RTT0_9BACT</name>
<organism evidence="2 3">
    <name type="scientific">Fulvivirga kasyanovii</name>
    <dbReference type="NCBI Taxonomy" id="396812"/>
    <lineage>
        <taxon>Bacteria</taxon>
        <taxon>Pseudomonadati</taxon>
        <taxon>Bacteroidota</taxon>
        <taxon>Cytophagia</taxon>
        <taxon>Cytophagales</taxon>
        <taxon>Fulvivirgaceae</taxon>
        <taxon>Fulvivirga</taxon>
    </lineage>
</organism>
<evidence type="ECO:0000256" key="1">
    <source>
        <dbReference type="SAM" id="Phobius"/>
    </source>
</evidence>
<evidence type="ECO:0000313" key="2">
    <source>
        <dbReference type="EMBL" id="MTI27466.1"/>
    </source>
</evidence>
<evidence type="ECO:0008006" key="4">
    <source>
        <dbReference type="Google" id="ProtNLM"/>
    </source>
</evidence>
<keyword evidence="1" id="KW-0472">Membrane</keyword>
<gene>
    <name evidence="2" type="ORF">E1163_21095</name>
</gene>